<evidence type="ECO:0000313" key="2">
    <source>
        <dbReference type="RefSeq" id="XP_052107498.1"/>
    </source>
</evidence>
<keyword evidence="1" id="KW-1185">Reference proteome</keyword>
<reference evidence="1" key="1">
    <citation type="journal article" date="2016" name="Nat. Genet.">
        <title>The genome sequences of Arachis duranensis and Arachis ipaensis, the diploid ancestors of cultivated peanut.</title>
        <authorList>
            <person name="Bertioli D.J."/>
            <person name="Cannon S.B."/>
            <person name="Froenicke L."/>
            <person name="Huang G."/>
            <person name="Farmer A.D."/>
            <person name="Cannon E.K."/>
            <person name="Liu X."/>
            <person name="Gao D."/>
            <person name="Clevenger J."/>
            <person name="Dash S."/>
            <person name="Ren L."/>
            <person name="Moretzsohn M.C."/>
            <person name="Shirasawa K."/>
            <person name="Huang W."/>
            <person name="Vidigal B."/>
            <person name="Abernathy B."/>
            <person name="Chu Y."/>
            <person name="Niederhuth C.E."/>
            <person name="Umale P."/>
            <person name="Araujo A.C."/>
            <person name="Kozik A."/>
            <person name="Kim K.D."/>
            <person name="Burow M.D."/>
            <person name="Varshney R.K."/>
            <person name="Wang X."/>
            <person name="Zhang X."/>
            <person name="Barkley N."/>
            <person name="Guimaraes P.M."/>
            <person name="Isobe S."/>
            <person name="Guo B."/>
            <person name="Liao B."/>
            <person name="Stalker H.T."/>
            <person name="Schmitz R.J."/>
            <person name="Scheffler B.E."/>
            <person name="Leal-Bertioli S.C."/>
            <person name="Xun X."/>
            <person name="Jackson S.A."/>
            <person name="Michelmore R."/>
            <person name="Ozias-Akins P."/>
        </authorList>
    </citation>
    <scope>NUCLEOTIDE SEQUENCE [LARGE SCALE GENOMIC DNA]</scope>
    <source>
        <strain evidence="1">cv. V14167</strain>
    </source>
</reference>
<reference evidence="2" key="2">
    <citation type="submission" date="2025-08" db="UniProtKB">
        <authorList>
            <consortium name="RefSeq"/>
        </authorList>
    </citation>
    <scope>IDENTIFICATION</scope>
    <source>
        <tissue evidence="2">Whole plant</tissue>
    </source>
</reference>
<proteinExistence type="predicted"/>
<dbReference type="RefSeq" id="XP_052107498.1">
    <property type="nucleotide sequence ID" value="XM_052251538.1"/>
</dbReference>
<gene>
    <name evidence="2" type="primary">LOC107458214</name>
</gene>
<dbReference type="Proteomes" id="UP000515211">
    <property type="component" value="Chromosome 7"/>
</dbReference>
<organism evidence="1 2">
    <name type="scientific">Arachis duranensis</name>
    <name type="common">Wild peanut</name>
    <dbReference type="NCBI Taxonomy" id="130453"/>
    <lineage>
        <taxon>Eukaryota</taxon>
        <taxon>Viridiplantae</taxon>
        <taxon>Streptophyta</taxon>
        <taxon>Embryophyta</taxon>
        <taxon>Tracheophyta</taxon>
        <taxon>Spermatophyta</taxon>
        <taxon>Magnoliopsida</taxon>
        <taxon>eudicotyledons</taxon>
        <taxon>Gunneridae</taxon>
        <taxon>Pentapetalae</taxon>
        <taxon>rosids</taxon>
        <taxon>fabids</taxon>
        <taxon>Fabales</taxon>
        <taxon>Fabaceae</taxon>
        <taxon>Papilionoideae</taxon>
        <taxon>50 kb inversion clade</taxon>
        <taxon>dalbergioids sensu lato</taxon>
        <taxon>Dalbergieae</taxon>
        <taxon>Pterocarpus clade</taxon>
        <taxon>Arachis</taxon>
    </lineage>
</organism>
<evidence type="ECO:0000313" key="1">
    <source>
        <dbReference type="Proteomes" id="UP000515211"/>
    </source>
</evidence>
<sequence>MVILDLQGFRVVSFDTETLSPRPLPPPSPETPFSPNFLTNPHFILFFSVFLTNPPPSSETTLILFCRRHGCAAVTPFARAAVAFYCYRATVAPLARAACRSVAVAPPSLLLSIAAMAPPTLVLLRSLSIELTRIMYRFQSHLQFQLEIPYFSMLQMKESDWKNCGKRNWYVPYELEGL</sequence>
<dbReference type="AlphaFoldDB" id="A0A9C6TEN6"/>
<accession>A0A9C6TEN6</accession>
<dbReference type="GeneID" id="107458214"/>
<name>A0A9C6TEN6_ARADU</name>
<dbReference type="KEGG" id="adu:107458214"/>
<protein>
    <submittedName>
        <fullName evidence="2">Uncharacterized protein LOC107458214</fullName>
    </submittedName>
</protein>